<keyword evidence="6 7" id="KW-0472">Membrane</keyword>
<evidence type="ECO:0000256" key="5">
    <source>
        <dbReference type="ARBA" id="ARBA00022989"/>
    </source>
</evidence>
<organism evidence="8 9">
    <name type="scientific">Caulobacter hibisci</name>
    <dbReference type="NCBI Taxonomy" id="2035993"/>
    <lineage>
        <taxon>Bacteria</taxon>
        <taxon>Pseudomonadati</taxon>
        <taxon>Pseudomonadota</taxon>
        <taxon>Alphaproteobacteria</taxon>
        <taxon>Caulobacterales</taxon>
        <taxon>Caulobacteraceae</taxon>
        <taxon>Caulobacter</taxon>
    </lineage>
</organism>
<keyword evidence="3" id="KW-1003">Cell membrane</keyword>
<dbReference type="Proteomes" id="UP000639859">
    <property type="component" value="Unassembled WGS sequence"/>
</dbReference>
<dbReference type="CDD" id="cd06173">
    <property type="entry name" value="MFS_MefA_like"/>
    <property type="match status" value="1"/>
</dbReference>
<accession>A0ABS0SY26</accession>
<keyword evidence="5 7" id="KW-1133">Transmembrane helix</keyword>
<evidence type="ECO:0000256" key="7">
    <source>
        <dbReference type="SAM" id="Phobius"/>
    </source>
</evidence>
<evidence type="ECO:0000313" key="9">
    <source>
        <dbReference type="Proteomes" id="UP000639859"/>
    </source>
</evidence>
<evidence type="ECO:0000256" key="6">
    <source>
        <dbReference type="ARBA" id="ARBA00023136"/>
    </source>
</evidence>
<dbReference type="InterPro" id="IPR036259">
    <property type="entry name" value="MFS_trans_sf"/>
</dbReference>
<dbReference type="Gene3D" id="1.20.1250.20">
    <property type="entry name" value="MFS general substrate transporter like domains"/>
    <property type="match status" value="1"/>
</dbReference>
<sequence length="423" mass="44454">MSDPSPPAAAEIAPDTSTRALLRERDYLLFWGSRFVGTLGVQIQAVALGWQVYAIARQTMSVGESAFMVSMIGLAQFLPLFLLTLLAGETADRRSRKHIAMVTLGIDIVSVLILFGLAVRGVHALWPIFMVAVFFGASRAFMSPAVSAMGPMLVPRPLLPRAIAWNSLAWQAGSIVGPALGGLLLVHSAGMAFGGAAGLYLVGILLTSAIRRSTTPEPQSGSRLELIKEGLAYVWNNKIVFGSISLDMFAVILGGATALLPVFARDVLHIGPGGFGLLRASPAIGATLVGIYLASNPIRRHAGRIMFAGVFVFGAATVVFGLSQWVWLTVGALAVLGGADMVSVYVRQTLVQIVTPDAMRGRVSAVSGVFISASNELGEVESGAVAWLLGPVGAAVFGGLGAMVVTGTWAWLFPALRKADRLE</sequence>
<evidence type="ECO:0000256" key="2">
    <source>
        <dbReference type="ARBA" id="ARBA00022448"/>
    </source>
</evidence>
<feature type="transmembrane region" description="Helical" evidence="7">
    <location>
        <begin position="276"/>
        <end position="294"/>
    </location>
</feature>
<feature type="transmembrane region" description="Helical" evidence="7">
    <location>
        <begin position="99"/>
        <end position="118"/>
    </location>
</feature>
<evidence type="ECO:0000256" key="4">
    <source>
        <dbReference type="ARBA" id="ARBA00022692"/>
    </source>
</evidence>
<keyword evidence="9" id="KW-1185">Reference proteome</keyword>
<feature type="transmembrane region" description="Helical" evidence="7">
    <location>
        <begin position="28"/>
        <end position="53"/>
    </location>
</feature>
<feature type="transmembrane region" description="Helical" evidence="7">
    <location>
        <begin position="239"/>
        <end position="264"/>
    </location>
</feature>
<dbReference type="PANTHER" id="PTHR23513:SF9">
    <property type="entry name" value="ENTEROBACTIN EXPORTER ENTS"/>
    <property type="match status" value="1"/>
</dbReference>
<name>A0ABS0SY26_9CAUL</name>
<feature type="transmembrane region" description="Helical" evidence="7">
    <location>
        <begin position="191"/>
        <end position="210"/>
    </location>
</feature>
<dbReference type="Pfam" id="PF05977">
    <property type="entry name" value="MFS_3"/>
    <property type="match status" value="1"/>
</dbReference>
<comment type="caution">
    <text evidence="8">The sequence shown here is derived from an EMBL/GenBank/DDBJ whole genome shotgun (WGS) entry which is preliminary data.</text>
</comment>
<feature type="transmembrane region" description="Helical" evidence="7">
    <location>
        <begin position="306"/>
        <end position="327"/>
    </location>
</feature>
<dbReference type="RefSeq" id="WP_198576462.1">
    <property type="nucleotide sequence ID" value="NZ_JADWOX010000008.1"/>
</dbReference>
<comment type="subcellular location">
    <subcellularLocation>
        <location evidence="1">Cell membrane</location>
        <topology evidence="1">Multi-pass membrane protein</topology>
    </subcellularLocation>
</comment>
<evidence type="ECO:0000313" key="8">
    <source>
        <dbReference type="EMBL" id="MBI1684542.1"/>
    </source>
</evidence>
<proteinExistence type="predicted"/>
<reference evidence="8 9" key="1">
    <citation type="submission" date="2020-11" db="EMBL/GenBank/DDBJ databases">
        <title>genome sequence of strain KACC 18849.</title>
        <authorList>
            <person name="Gao J."/>
            <person name="Zhang X."/>
        </authorList>
    </citation>
    <scope>NUCLEOTIDE SEQUENCE [LARGE SCALE GENOMIC DNA]</scope>
    <source>
        <strain evidence="8 9">KACC 18849</strain>
    </source>
</reference>
<dbReference type="InterPro" id="IPR010290">
    <property type="entry name" value="TM_effector"/>
</dbReference>
<protein>
    <submittedName>
        <fullName evidence="8">MFS transporter</fullName>
    </submittedName>
</protein>
<evidence type="ECO:0000256" key="3">
    <source>
        <dbReference type="ARBA" id="ARBA00022475"/>
    </source>
</evidence>
<dbReference type="EMBL" id="JADWOX010000008">
    <property type="protein sequence ID" value="MBI1684542.1"/>
    <property type="molecule type" value="Genomic_DNA"/>
</dbReference>
<feature type="transmembrane region" description="Helical" evidence="7">
    <location>
        <begin position="384"/>
        <end position="412"/>
    </location>
</feature>
<evidence type="ECO:0000256" key="1">
    <source>
        <dbReference type="ARBA" id="ARBA00004651"/>
    </source>
</evidence>
<dbReference type="SUPFAM" id="SSF103473">
    <property type="entry name" value="MFS general substrate transporter"/>
    <property type="match status" value="1"/>
</dbReference>
<feature type="transmembrane region" description="Helical" evidence="7">
    <location>
        <begin position="124"/>
        <end position="142"/>
    </location>
</feature>
<gene>
    <name evidence="8" type="ORF">I4Q42_12790</name>
</gene>
<keyword evidence="2" id="KW-0813">Transport</keyword>
<dbReference type="PANTHER" id="PTHR23513">
    <property type="entry name" value="INTEGRAL MEMBRANE EFFLUX PROTEIN-RELATED"/>
    <property type="match status" value="1"/>
</dbReference>
<keyword evidence="4 7" id="KW-0812">Transmembrane</keyword>
<feature type="transmembrane region" description="Helical" evidence="7">
    <location>
        <begin position="65"/>
        <end position="87"/>
    </location>
</feature>